<dbReference type="Gene3D" id="1.20.1720.10">
    <property type="entry name" value="Multidrug resistance protein D"/>
    <property type="match status" value="1"/>
</dbReference>
<keyword evidence="9" id="KW-1185">Reference proteome</keyword>
<evidence type="ECO:0000256" key="5">
    <source>
        <dbReference type="SAM" id="MobiDB-lite"/>
    </source>
</evidence>
<feature type="transmembrane region" description="Helical" evidence="6">
    <location>
        <begin position="309"/>
        <end position="333"/>
    </location>
</feature>
<dbReference type="PROSITE" id="PS50850">
    <property type="entry name" value="MFS"/>
    <property type="match status" value="1"/>
</dbReference>
<feature type="transmembrane region" description="Helical" evidence="6">
    <location>
        <begin position="146"/>
        <end position="163"/>
    </location>
</feature>
<dbReference type="Gene3D" id="1.20.1250.20">
    <property type="entry name" value="MFS general substrate transporter like domains"/>
    <property type="match status" value="1"/>
</dbReference>
<dbReference type="PANTHER" id="PTHR42718">
    <property type="entry name" value="MAJOR FACILITATOR SUPERFAMILY MULTIDRUG TRANSPORTER MFSC"/>
    <property type="match status" value="1"/>
</dbReference>
<accession>A0AAD9S1M4</accession>
<feature type="transmembrane region" description="Helical" evidence="6">
    <location>
        <begin position="175"/>
        <end position="198"/>
    </location>
</feature>
<dbReference type="InterPro" id="IPR011701">
    <property type="entry name" value="MFS"/>
</dbReference>
<feature type="transmembrane region" description="Helical" evidence="6">
    <location>
        <begin position="474"/>
        <end position="493"/>
    </location>
</feature>
<keyword evidence="4 6" id="KW-0472">Membrane</keyword>
<feature type="compositionally biased region" description="Polar residues" evidence="5">
    <location>
        <begin position="1"/>
        <end position="13"/>
    </location>
</feature>
<protein>
    <recommendedName>
        <fullName evidence="7">Major facilitator superfamily (MFS) profile domain-containing protein</fullName>
    </recommendedName>
</protein>
<dbReference type="GO" id="GO:0022857">
    <property type="term" value="F:transmembrane transporter activity"/>
    <property type="evidence" value="ECO:0007669"/>
    <property type="project" value="InterPro"/>
</dbReference>
<comment type="subcellular location">
    <subcellularLocation>
        <location evidence="1">Membrane</location>
        <topology evidence="1">Multi-pass membrane protein</topology>
    </subcellularLocation>
</comment>
<feature type="region of interest" description="Disordered" evidence="5">
    <location>
        <begin position="511"/>
        <end position="531"/>
    </location>
</feature>
<feature type="transmembrane region" description="Helical" evidence="6">
    <location>
        <begin position="204"/>
        <end position="226"/>
    </location>
</feature>
<dbReference type="InterPro" id="IPR036259">
    <property type="entry name" value="MFS_trans_sf"/>
</dbReference>
<feature type="transmembrane region" description="Helical" evidence="6">
    <location>
        <begin position="339"/>
        <end position="361"/>
    </location>
</feature>
<feature type="transmembrane region" description="Helical" evidence="6">
    <location>
        <begin position="112"/>
        <end position="134"/>
    </location>
</feature>
<gene>
    <name evidence="8" type="ORF">N8I77_013178</name>
</gene>
<evidence type="ECO:0000256" key="1">
    <source>
        <dbReference type="ARBA" id="ARBA00004141"/>
    </source>
</evidence>
<feature type="domain" description="Major facilitator superfamily (MFS) profile" evidence="7">
    <location>
        <begin position="43"/>
        <end position="497"/>
    </location>
</feature>
<keyword evidence="3 6" id="KW-1133">Transmembrane helix</keyword>
<feature type="transmembrane region" description="Helical" evidence="6">
    <location>
        <begin position="435"/>
        <end position="454"/>
    </location>
</feature>
<name>A0AAD9S1M4_PHOAM</name>
<comment type="caution">
    <text evidence="8">The sequence shown here is derived from an EMBL/GenBank/DDBJ whole genome shotgun (WGS) entry which is preliminary data.</text>
</comment>
<feature type="transmembrane region" description="Helical" evidence="6">
    <location>
        <begin position="87"/>
        <end position="105"/>
    </location>
</feature>
<evidence type="ECO:0000259" key="7">
    <source>
        <dbReference type="PROSITE" id="PS50850"/>
    </source>
</evidence>
<sequence length="531" mass="57056">MSDVEQSADSTRPAQGDRLSERPTGSSDDDIEELGRKRPAVFKNVFMELGFCISILASNLVSEFLISGMSVLLPSLVRELHIPSESQTWPASVFTLVAGAFLLPFGRLCDMYGASIVFLTSIAWLTIWTLVGGFSSNLTMLLVTRALQGLGSAANLPAGLALLSNVYRPGPRKNFVFSLYGGCAPFGFFTGILVAGLSGQVIHWGWFFWIVSMSLGATGFVSFFCIPRDVHPRQGSMDWWGCATSIPGIFLLVYAITESSHVRGGWGSPQIIVTFVLGAVLLAGFVYVENRRATHPLLPASIFAPKHMVPLFLYLFLVYGCFGIYLFYASFYIETVLKVPSFLAALWFAPLAAGGILIALVGGMTLHRLSGTLLLLLSGSGFLVCVILFAVMPEQPSYWAWVFPAMVCTTLGIDISYNVSSIFITTNVAKHEQGLAGACVNGLVFLGIAFFLGWADLAVSKTAYLGVRGSYKTAFFLGAGCAGVAIVLVALGIRVEKAKSSLTVDEKEGLRDGTLAGDSGLQADGRVAERK</sequence>
<evidence type="ECO:0000256" key="3">
    <source>
        <dbReference type="ARBA" id="ARBA00022989"/>
    </source>
</evidence>
<dbReference type="AlphaFoldDB" id="A0AAD9S1M4"/>
<evidence type="ECO:0000313" key="8">
    <source>
        <dbReference type="EMBL" id="KAK2596282.1"/>
    </source>
</evidence>
<dbReference type="EMBL" id="JAUJFL010000011">
    <property type="protein sequence ID" value="KAK2596282.1"/>
    <property type="molecule type" value="Genomic_DNA"/>
</dbReference>
<keyword evidence="2 6" id="KW-0812">Transmembrane</keyword>
<organism evidence="8 9">
    <name type="scientific">Phomopsis amygdali</name>
    <name type="common">Fusicoccum amygdali</name>
    <dbReference type="NCBI Taxonomy" id="1214568"/>
    <lineage>
        <taxon>Eukaryota</taxon>
        <taxon>Fungi</taxon>
        <taxon>Dikarya</taxon>
        <taxon>Ascomycota</taxon>
        <taxon>Pezizomycotina</taxon>
        <taxon>Sordariomycetes</taxon>
        <taxon>Sordariomycetidae</taxon>
        <taxon>Diaporthales</taxon>
        <taxon>Diaporthaceae</taxon>
        <taxon>Diaporthe</taxon>
    </lineage>
</organism>
<evidence type="ECO:0000313" key="9">
    <source>
        <dbReference type="Proteomes" id="UP001265746"/>
    </source>
</evidence>
<evidence type="ECO:0000256" key="4">
    <source>
        <dbReference type="ARBA" id="ARBA00023136"/>
    </source>
</evidence>
<dbReference type="Proteomes" id="UP001265746">
    <property type="component" value="Unassembled WGS sequence"/>
</dbReference>
<feature type="region of interest" description="Disordered" evidence="5">
    <location>
        <begin position="1"/>
        <end position="32"/>
    </location>
</feature>
<feature type="transmembrane region" description="Helical" evidence="6">
    <location>
        <begin position="269"/>
        <end position="288"/>
    </location>
</feature>
<evidence type="ECO:0000256" key="6">
    <source>
        <dbReference type="SAM" id="Phobius"/>
    </source>
</evidence>
<feature type="transmembrane region" description="Helical" evidence="6">
    <location>
        <begin position="238"/>
        <end position="257"/>
    </location>
</feature>
<dbReference type="Pfam" id="PF07690">
    <property type="entry name" value="MFS_1"/>
    <property type="match status" value="1"/>
</dbReference>
<dbReference type="PANTHER" id="PTHR42718:SF11">
    <property type="entry name" value="MAJOR FACILITATOR SUPERFAMILY (MFS) PROFILE DOMAIN-CONTAINING PROTEIN"/>
    <property type="match status" value="1"/>
</dbReference>
<evidence type="ECO:0000256" key="2">
    <source>
        <dbReference type="ARBA" id="ARBA00022692"/>
    </source>
</evidence>
<dbReference type="GO" id="GO:0016020">
    <property type="term" value="C:membrane"/>
    <property type="evidence" value="ECO:0007669"/>
    <property type="project" value="UniProtKB-SubCell"/>
</dbReference>
<dbReference type="SUPFAM" id="SSF103473">
    <property type="entry name" value="MFS general substrate transporter"/>
    <property type="match status" value="1"/>
</dbReference>
<feature type="transmembrane region" description="Helical" evidence="6">
    <location>
        <begin position="45"/>
        <end position="67"/>
    </location>
</feature>
<proteinExistence type="predicted"/>
<reference evidence="8" key="1">
    <citation type="submission" date="2023-06" db="EMBL/GenBank/DDBJ databases">
        <authorList>
            <person name="Noh H."/>
        </authorList>
    </citation>
    <scope>NUCLEOTIDE SEQUENCE</scope>
    <source>
        <strain evidence="8">DUCC20226</strain>
    </source>
</reference>
<dbReference type="InterPro" id="IPR020846">
    <property type="entry name" value="MFS_dom"/>
</dbReference>
<feature type="transmembrane region" description="Helical" evidence="6">
    <location>
        <begin position="373"/>
        <end position="392"/>
    </location>
</feature>
<feature type="transmembrane region" description="Helical" evidence="6">
    <location>
        <begin position="398"/>
        <end position="423"/>
    </location>
</feature>